<sequence>MLNEKSLNAKDEISLNRSLFLVAELRSMSSFSGRHFEEIIGDQSVIRRKNNNNVLRAVVLEACVTRQLVTLQGISCYYVRQHSASANSESSYSGSADESSYSGSSDESSEESTRIIPDPPMPWYPPGSLPSASSSTGSTHDTTAVVAIGGGCEDWWVCEVRCCNGVSLAVGSGSLESFRWWQWVFVSSVVGVAVFRRSVEAWSLPGGGHGLAAA</sequence>
<evidence type="ECO:0000313" key="1">
    <source>
        <dbReference type="EMBL" id="KAI8002542.1"/>
    </source>
</evidence>
<evidence type="ECO:0000313" key="2">
    <source>
        <dbReference type="Proteomes" id="UP001060215"/>
    </source>
</evidence>
<reference evidence="1 2" key="1">
    <citation type="journal article" date="2022" name="Plant J.">
        <title>Chromosome-level genome of Camellia lanceoleosa provides a valuable resource for understanding genome evolution and self-incompatibility.</title>
        <authorList>
            <person name="Gong W."/>
            <person name="Xiao S."/>
            <person name="Wang L."/>
            <person name="Liao Z."/>
            <person name="Chang Y."/>
            <person name="Mo W."/>
            <person name="Hu G."/>
            <person name="Li W."/>
            <person name="Zhao G."/>
            <person name="Zhu H."/>
            <person name="Hu X."/>
            <person name="Ji K."/>
            <person name="Xiang X."/>
            <person name="Song Q."/>
            <person name="Yuan D."/>
            <person name="Jin S."/>
            <person name="Zhang L."/>
        </authorList>
    </citation>
    <scope>NUCLEOTIDE SEQUENCE [LARGE SCALE GENOMIC DNA]</scope>
    <source>
        <strain evidence="1">SQ_2022a</strain>
    </source>
</reference>
<accession>A0ACC0GPT5</accession>
<keyword evidence="2" id="KW-1185">Reference proteome</keyword>
<gene>
    <name evidence="1" type="ORF">LOK49_LG08G00864</name>
</gene>
<name>A0ACC0GPT5_9ERIC</name>
<proteinExistence type="predicted"/>
<organism evidence="1 2">
    <name type="scientific">Camellia lanceoleosa</name>
    <dbReference type="NCBI Taxonomy" id="1840588"/>
    <lineage>
        <taxon>Eukaryota</taxon>
        <taxon>Viridiplantae</taxon>
        <taxon>Streptophyta</taxon>
        <taxon>Embryophyta</taxon>
        <taxon>Tracheophyta</taxon>
        <taxon>Spermatophyta</taxon>
        <taxon>Magnoliopsida</taxon>
        <taxon>eudicotyledons</taxon>
        <taxon>Gunneridae</taxon>
        <taxon>Pentapetalae</taxon>
        <taxon>asterids</taxon>
        <taxon>Ericales</taxon>
        <taxon>Theaceae</taxon>
        <taxon>Camellia</taxon>
    </lineage>
</organism>
<protein>
    <submittedName>
        <fullName evidence="1">Uncharacterized protein</fullName>
    </submittedName>
</protein>
<comment type="caution">
    <text evidence="1">The sequence shown here is derived from an EMBL/GenBank/DDBJ whole genome shotgun (WGS) entry which is preliminary data.</text>
</comment>
<dbReference type="EMBL" id="CM045766">
    <property type="protein sequence ID" value="KAI8002542.1"/>
    <property type="molecule type" value="Genomic_DNA"/>
</dbReference>
<dbReference type="Proteomes" id="UP001060215">
    <property type="component" value="Chromosome 9"/>
</dbReference>